<dbReference type="EMBL" id="MSZX01000006">
    <property type="protein sequence ID" value="OPA76818.1"/>
    <property type="molecule type" value="Genomic_DNA"/>
</dbReference>
<name>A0A1T2XAE7_9BACL</name>
<dbReference type="RefSeq" id="WP_158081718.1">
    <property type="nucleotide sequence ID" value="NZ_MSZX01000006.1"/>
</dbReference>
<gene>
    <name evidence="1" type="ORF">BVG16_16810</name>
</gene>
<protein>
    <recommendedName>
        <fullName evidence="3">DUF4912 domain-containing protein</fullName>
    </recommendedName>
</protein>
<dbReference type="Proteomes" id="UP000190188">
    <property type="component" value="Unassembled WGS sequence"/>
</dbReference>
<dbReference type="STRING" id="1324314.BVG16_16810"/>
<dbReference type="Pfam" id="PF16258">
    <property type="entry name" value="DUF4912"/>
    <property type="match status" value="1"/>
</dbReference>
<dbReference type="InterPro" id="IPR032585">
    <property type="entry name" value="DUF4912"/>
</dbReference>
<evidence type="ECO:0008006" key="3">
    <source>
        <dbReference type="Google" id="ProtNLM"/>
    </source>
</evidence>
<keyword evidence="2" id="KW-1185">Reference proteome</keyword>
<reference evidence="1 2" key="1">
    <citation type="submission" date="2017-01" db="EMBL/GenBank/DDBJ databases">
        <title>Genome analysis of Paenibacillus selenitrireducens ES3-24.</title>
        <authorList>
            <person name="Xu D."/>
            <person name="Yao R."/>
            <person name="Zheng S."/>
        </authorList>
    </citation>
    <scope>NUCLEOTIDE SEQUENCE [LARGE SCALE GENOMIC DNA]</scope>
    <source>
        <strain evidence="1 2">ES3-24</strain>
    </source>
</reference>
<proteinExistence type="predicted"/>
<evidence type="ECO:0000313" key="2">
    <source>
        <dbReference type="Proteomes" id="UP000190188"/>
    </source>
</evidence>
<dbReference type="AlphaFoldDB" id="A0A1T2XAE7"/>
<comment type="caution">
    <text evidence="1">The sequence shown here is derived from an EMBL/GenBank/DDBJ whole genome shotgun (WGS) entry which is preliminary data.</text>
</comment>
<accession>A0A1T2XAE7</accession>
<dbReference type="OrthoDB" id="9812700at2"/>
<organism evidence="1 2">
    <name type="scientific">Paenibacillus selenitireducens</name>
    <dbReference type="NCBI Taxonomy" id="1324314"/>
    <lineage>
        <taxon>Bacteria</taxon>
        <taxon>Bacillati</taxon>
        <taxon>Bacillota</taxon>
        <taxon>Bacilli</taxon>
        <taxon>Bacillales</taxon>
        <taxon>Paenibacillaceae</taxon>
        <taxon>Paenibacillus</taxon>
    </lineage>
</organism>
<evidence type="ECO:0000313" key="1">
    <source>
        <dbReference type="EMBL" id="OPA76818.1"/>
    </source>
</evidence>
<sequence>MSDIIHPLLPTAYNQNYLHLMVVNPTTMYAYWEISERTIAAVTRHYSTTWNHMPKIIRIYENEADFSSIPQDGAKYSDIQVLDATSWYFHELTPSRSYTADFGTLNIYGHFIPLIRSNRITTPRNSVLKHAYPDAENQTFTTQPWITPSTTTEHTSPYPQFSTYTVYQPKEGVIA</sequence>